<dbReference type="SMART" id="SM00184">
    <property type="entry name" value="RING"/>
    <property type="match status" value="1"/>
</dbReference>
<dbReference type="SUPFAM" id="SSF57850">
    <property type="entry name" value="RING/U-box"/>
    <property type="match status" value="1"/>
</dbReference>
<evidence type="ECO:0000313" key="6">
    <source>
        <dbReference type="EMBL" id="MEQ2260092.1"/>
    </source>
</evidence>
<dbReference type="InterPro" id="IPR017907">
    <property type="entry name" value="Znf_RING_CS"/>
</dbReference>
<dbReference type="InterPro" id="IPR002350">
    <property type="entry name" value="Kazal_dom"/>
</dbReference>
<dbReference type="PANTHER" id="PTHR22791">
    <property type="entry name" value="RING-TYPE DOMAIN-CONTAINING PROTEIN"/>
    <property type="match status" value="1"/>
</dbReference>
<reference evidence="6 7" key="1">
    <citation type="submission" date="2021-06" db="EMBL/GenBank/DDBJ databases">
        <authorList>
            <person name="Palmer J.M."/>
        </authorList>
    </citation>
    <scope>NUCLEOTIDE SEQUENCE [LARGE SCALE GENOMIC DNA]</scope>
    <source>
        <strain evidence="6 7">XR_2019</strain>
        <tissue evidence="6">Muscle</tissue>
    </source>
</reference>
<name>A0ABV0VUZ2_9TELE</name>
<feature type="domain" description="RING-type" evidence="5">
    <location>
        <begin position="67"/>
        <end position="114"/>
    </location>
</feature>
<dbReference type="InterPro" id="IPR013083">
    <property type="entry name" value="Znf_RING/FYVE/PHD"/>
</dbReference>
<dbReference type="PROSITE" id="PS50089">
    <property type="entry name" value="ZF_RING_2"/>
    <property type="match status" value="1"/>
</dbReference>
<keyword evidence="1" id="KW-0479">Metal-binding</keyword>
<keyword evidence="7" id="KW-1185">Reference proteome</keyword>
<organism evidence="6 7">
    <name type="scientific">Xenotaenia resolanae</name>
    <dbReference type="NCBI Taxonomy" id="208358"/>
    <lineage>
        <taxon>Eukaryota</taxon>
        <taxon>Metazoa</taxon>
        <taxon>Chordata</taxon>
        <taxon>Craniata</taxon>
        <taxon>Vertebrata</taxon>
        <taxon>Euteleostomi</taxon>
        <taxon>Actinopterygii</taxon>
        <taxon>Neopterygii</taxon>
        <taxon>Teleostei</taxon>
        <taxon>Neoteleostei</taxon>
        <taxon>Acanthomorphata</taxon>
        <taxon>Ovalentaria</taxon>
        <taxon>Atherinomorphae</taxon>
        <taxon>Cyprinodontiformes</taxon>
        <taxon>Goodeidae</taxon>
        <taxon>Xenotaenia</taxon>
    </lineage>
</organism>
<evidence type="ECO:0000256" key="2">
    <source>
        <dbReference type="ARBA" id="ARBA00022771"/>
    </source>
</evidence>
<dbReference type="InterPro" id="IPR051435">
    <property type="entry name" value="RING_finger_E3_ubiq-ligases"/>
</dbReference>
<dbReference type="Pfam" id="PF13639">
    <property type="entry name" value="zf-RING_2"/>
    <property type="match status" value="1"/>
</dbReference>
<proteinExistence type="predicted"/>
<feature type="non-terminal residue" evidence="6">
    <location>
        <position position="1"/>
    </location>
</feature>
<evidence type="ECO:0000256" key="1">
    <source>
        <dbReference type="ARBA" id="ARBA00022723"/>
    </source>
</evidence>
<evidence type="ECO:0000259" key="5">
    <source>
        <dbReference type="PROSITE" id="PS50089"/>
    </source>
</evidence>
<protein>
    <recommendedName>
        <fullName evidence="5">RING-type domain-containing protein</fullName>
    </recommendedName>
</protein>
<evidence type="ECO:0000256" key="3">
    <source>
        <dbReference type="ARBA" id="ARBA00022833"/>
    </source>
</evidence>
<keyword evidence="2 4" id="KW-0863">Zinc-finger</keyword>
<dbReference type="PANTHER" id="PTHR22791:SF31">
    <property type="entry name" value="IM:7152348"/>
    <property type="match status" value="1"/>
</dbReference>
<keyword evidence="3" id="KW-0862">Zinc</keyword>
<dbReference type="Proteomes" id="UP001444071">
    <property type="component" value="Unassembled WGS sequence"/>
</dbReference>
<gene>
    <name evidence="6" type="ORF">XENORESO_002476</name>
</gene>
<comment type="caution">
    <text evidence="6">The sequence shown here is derived from an EMBL/GenBank/DDBJ whole genome shotgun (WGS) entry which is preliminary data.</text>
</comment>
<dbReference type="PROSITE" id="PS00518">
    <property type="entry name" value="ZF_RING_1"/>
    <property type="match status" value="1"/>
</dbReference>
<evidence type="ECO:0000256" key="4">
    <source>
        <dbReference type="PROSITE-ProRule" id="PRU00175"/>
    </source>
</evidence>
<dbReference type="EMBL" id="JAHRIM010010154">
    <property type="protein sequence ID" value="MEQ2260092.1"/>
    <property type="molecule type" value="Genomic_DNA"/>
</dbReference>
<dbReference type="Gene3D" id="3.30.40.10">
    <property type="entry name" value="Zinc/RING finger domain, C3HC4 (zinc finger)"/>
    <property type="match status" value="1"/>
</dbReference>
<accession>A0ABV0VUZ2</accession>
<sequence length="192" mass="21959">LCGEEMLSLKADSSSLLVIILDRTTLQRAVKQSQLFQKSELCHLSSEGISRCSPPKLIMVSCEELECVICCNEYSRTRRVPRLLHCNHTFCAPCLRKMCRQNGNLYTVSCPLCRWVTCVEANLSLCGALWVDTHIWDQIIEHNREHHLLENLETKQARLIQSTLPCSRRTGFMSGLQRLFSCVPLHQHVESC</sequence>
<dbReference type="InterPro" id="IPR001841">
    <property type="entry name" value="Znf_RING"/>
</dbReference>
<evidence type="ECO:0000313" key="7">
    <source>
        <dbReference type="Proteomes" id="UP001444071"/>
    </source>
</evidence>
<dbReference type="PROSITE" id="PS00282">
    <property type="entry name" value="KAZAL_1"/>
    <property type="match status" value="1"/>
</dbReference>